<reference evidence="1" key="1">
    <citation type="submission" date="2021-08" db="EMBL/GenBank/DDBJ databases">
        <title>WGS assembly of Ceratopteris richardii.</title>
        <authorList>
            <person name="Marchant D.B."/>
            <person name="Chen G."/>
            <person name="Jenkins J."/>
            <person name="Shu S."/>
            <person name="Leebens-Mack J."/>
            <person name="Grimwood J."/>
            <person name="Schmutz J."/>
            <person name="Soltis P."/>
            <person name="Soltis D."/>
            <person name="Chen Z.-H."/>
        </authorList>
    </citation>
    <scope>NUCLEOTIDE SEQUENCE</scope>
    <source>
        <strain evidence="1">Whitten #5841</strain>
        <tissue evidence="1">Leaf</tissue>
    </source>
</reference>
<protein>
    <recommendedName>
        <fullName evidence="3">Copia protein</fullName>
    </recommendedName>
</protein>
<evidence type="ECO:0008006" key="3">
    <source>
        <dbReference type="Google" id="ProtNLM"/>
    </source>
</evidence>
<gene>
    <name evidence="1" type="ORF">KP509_26G061800</name>
</gene>
<comment type="caution">
    <text evidence="1">The sequence shown here is derived from an EMBL/GenBank/DDBJ whole genome shotgun (WGS) entry which is preliminary data.</text>
</comment>
<dbReference type="EMBL" id="CM035431">
    <property type="protein sequence ID" value="KAH7297256.1"/>
    <property type="molecule type" value="Genomic_DNA"/>
</dbReference>
<organism evidence="1 2">
    <name type="scientific">Ceratopteris richardii</name>
    <name type="common">Triangle waterfern</name>
    <dbReference type="NCBI Taxonomy" id="49495"/>
    <lineage>
        <taxon>Eukaryota</taxon>
        <taxon>Viridiplantae</taxon>
        <taxon>Streptophyta</taxon>
        <taxon>Embryophyta</taxon>
        <taxon>Tracheophyta</taxon>
        <taxon>Polypodiopsida</taxon>
        <taxon>Polypodiidae</taxon>
        <taxon>Polypodiales</taxon>
        <taxon>Pteridineae</taxon>
        <taxon>Pteridaceae</taxon>
        <taxon>Parkerioideae</taxon>
        <taxon>Ceratopteris</taxon>
    </lineage>
</organism>
<proteinExistence type="predicted"/>
<name>A0A8T2RLM3_CERRI</name>
<evidence type="ECO:0000313" key="2">
    <source>
        <dbReference type="Proteomes" id="UP000825935"/>
    </source>
</evidence>
<accession>A0A8T2RLM3</accession>
<dbReference type="CDD" id="cd09272">
    <property type="entry name" value="RNase_HI_RT_Ty1"/>
    <property type="match status" value="1"/>
</dbReference>
<dbReference type="Proteomes" id="UP000825935">
    <property type="component" value="Chromosome 26"/>
</dbReference>
<sequence>MWIQSLIKELKLFKDVQVKVLCDNQSCIYLANNPKHSEKTKHVDMKYHFIRELQESKKLQVSHTSTQNVGRFTH</sequence>
<dbReference type="OrthoDB" id="2551793at2759"/>
<dbReference type="AlphaFoldDB" id="A0A8T2RLM3"/>
<evidence type="ECO:0000313" key="1">
    <source>
        <dbReference type="EMBL" id="KAH7297256.1"/>
    </source>
</evidence>
<keyword evidence="2" id="KW-1185">Reference proteome</keyword>